<dbReference type="Gene3D" id="3.40.50.620">
    <property type="entry name" value="HUPs"/>
    <property type="match status" value="1"/>
</dbReference>
<dbReference type="InterPro" id="IPR059101">
    <property type="entry name" value="NFACT-R_2"/>
</dbReference>
<dbReference type="Pfam" id="PF18297">
    <property type="entry name" value="NFACT-R_2"/>
    <property type="match status" value="1"/>
</dbReference>
<accession>E6W0C5</accession>
<dbReference type="InParanoid" id="E6W0C5"/>
<dbReference type="RefSeq" id="WP_013506223.1">
    <property type="nucleotide sequence ID" value="NC_014836.1"/>
</dbReference>
<dbReference type="Pfam" id="PF02568">
    <property type="entry name" value="ThiI"/>
    <property type="match status" value="1"/>
</dbReference>
<dbReference type="InterPro" id="IPR020536">
    <property type="entry name" value="ThiI_AANH"/>
</dbReference>
<dbReference type="STRING" id="653733.Selin_1613"/>
<dbReference type="Proteomes" id="UP000002572">
    <property type="component" value="Chromosome"/>
</dbReference>
<dbReference type="SUPFAM" id="SSF52402">
    <property type="entry name" value="Adenine nucleotide alpha hydrolases-like"/>
    <property type="match status" value="1"/>
</dbReference>
<dbReference type="eggNOG" id="COG0301">
    <property type="taxonomic scope" value="Bacteria"/>
</dbReference>
<feature type="domain" description="NFACT protein RNA binding" evidence="4">
    <location>
        <begin position="233"/>
        <end position="328"/>
    </location>
</feature>
<dbReference type="EMBL" id="CP002432">
    <property type="protein sequence ID" value="ADU66343.1"/>
    <property type="molecule type" value="Genomic_DNA"/>
</dbReference>
<dbReference type="PANTHER" id="PTHR11933">
    <property type="entry name" value="TRNA 5-METHYLAMINOMETHYL-2-THIOURIDYLATE -METHYLTRANSFERASE"/>
    <property type="match status" value="1"/>
</dbReference>
<sequence>MKKPKVLAAYSGGLDSTLAARVMVELGFEVLAIQFTSPFLGRSYLKESPEDYIRAKEATIGCTLRLVDMAIPHIGIVRNPQYGYGSQVNPCIDCKVLFFSTLRRMMEEEGALAIVTGEVMGQRPMSQMPKSLRRIEKLAGLEGKIVRPLSQQLMPEVELETLGLLDREKLYAFKNRSRKPQMQLAKELGITEYASPAGGCFLTDPGMARRIRHLMESPFEEMDEATVRLSMIGRQLILDEARLAIGRNETECRYLPHLLREGDAFLRMEDERGAVAILRGKQSPANHELAARILARYSARSVERGSRVLMEYRGQTTMFPADPVEEQRLEGLLVV</sequence>
<organism evidence="5 6">
    <name type="scientific">Desulfurispirillum indicum (strain ATCC BAA-1389 / DSM 22839 / S5)</name>
    <dbReference type="NCBI Taxonomy" id="653733"/>
    <lineage>
        <taxon>Bacteria</taxon>
        <taxon>Pseudomonadati</taxon>
        <taxon>Chrysiogenota</taxon>
        <taxon>Chrysiogenia</taxon>
        <taxon>Chrysiogenales</taxon>
        <taxon>Chrysiogenaceae</taxon>
        <taxon>Desulfurispirillum</taxon>
    </lineage>
</organism>
<proteinExistence type="predicted"/>
<gene>
    <name evidence="5" type="ordered locus">Selin_1613</name>
</gene>
<feature type="domain" description="Thil AANH" evidence="3">
    <location>
        <begin position="5"/>
        <end position="149"/>
    </location>
</feature>
<evidence type="ECO:0000259" key="3">
    <source>
        <dbReference type="Pfam" id="PF02568"/>
    </source>
</evidence>
<keyword evidence="6" id="KW-1185">Reference proteome</keyword>
<evidence type="ECO:0000256" key="1">
    <source>
        <dbReference type="ARBA" id="ARBA00022741"/>
    </source>
</evidence>
<evidence type="ECO:0000259" key="4">
    <source>
        <dbReference type="Pfam" id="PF18297"/>
    </source>
</evidence>
<dbReference type="AlphaFoldDB" id="E6W0C5"/>
<protein>
    <submittedName>
        <fullName evidence="5">Uncharacterized protein</fullName>
    </submittedName>
</protein>
<dbReference type="GO" id="GO:0004810">
    <property type="term" value="F:CCA tRNA nucleotidyltransferase activity"/>
    <property type="evidence" value="ECO:0007669"/>
    <property type="project" value="InterPro"/>
</dbReference>
<reference evidence="5 6" key="1">
    <citation type="submission" date="2010-12" db="EMBL/GenBank/DDBJ databases">
        <title>Complete sequence of Desulfurispirillum indicum S5.</title>
        <authorList>
            <consortium name="US DOE Joint Genome Institute"/>
            <person name="Lucas S."/>
            <person name="Copeland A."/>
            <person name="Lapidus A."/>
            <person name="Cheng J.-F."/>
            <person name="Goodwin L."/>
            <person name="Pitluck S."/>
            <person name="Chertkov O."/>
            <person name="Held B."/>
            <person name="Detter J.C."/>
            <person name="Han C."/>
            <person name="Tapia R."/>
            <person name="Land M."/>
            <person name="Hauser L."/>
            <person name="Kyrpides N."/>
            <person name="Ivanova N."/>
            <person name="Mikhailova N."/>
            <person name="Haggblom M."/>
            <person name="Rauschenbach I."/>
            <person name="Bini E."/>
            <person name="Woyke T."/>
        </authorList>
    </citation>
    <scope>NUCLEOTIDE SEQUENCE [LARGE SCALE GENOMIC DNA]</scope>
    <source>
        <strain evidence="6">ATCC BAA-1389 / DSM 22839 / S5</strain>
    </source>
</reference>
<keyword evidence="2" id="KW-0067">ATP-binding</keyword>
<evidence type="ECO:0000313" key="5">
    <source>
        <dbReference type="EMBL" id="ADU66343.1"/>
    </source>
</evidence>
<keyword evidence="1" id="KW-0547">Nucleotide-binding</keyword>
<dbReference type="HOGENOM" id="CLU_053822_0_0_0"/>
<dbReference type="KEGG" id="din:Selin_1613"/>
<evidence type="ECO:0000256" key="2">
    <source>
        <dbReference type="ARBA" id="ARBA00022840"/>
    </source>
</evidence>
<dbReference type="PANTHER" id="PTHR11933:SF6">
    <property type="entry name" value="THIL AANH DOMAIN-CONTAINING PROTEIN"/>
    <property type="match status" value="1"/>
</dbReference>
<dbReference type="GO" id="GO:0005524">
    <property type="term" value="F:ATP binding"/>
    <property type="evidence" value="ECO:0007669"/>
    <property type="project" value="UniProtKB-KW"/>
</dbReference>
<evidence type="ECO:0000313" key="6">
    <source>
        <dbReference type="Proteomes" id="UP000002572"/>
    </source>
</evidence>
<name>E6W0C5_DESIS</name>
<dbReference type="InterPro" id="IPR014729">
    <property type="entry name" value="Rossmann-like_a/b/a_fold"/>
</dbReference>